<dbReference type="InterPro" id="IPR018022">
    <property type="entry name" value="IPT"/>
</dbReference>
<dbReference type="STRING" id="236234.A0A1J9R1S6"/>
<feature type="compositionally biased region" description="Pro residues" evidence="7">
    <location>
        <begin position="366"/>
        <end position="378"/>
    </location>
</feature>
<keyword evidence="2 6" id="KW-0808">Transferase</keyword>
<evidence type="ECO:0000256" key="6">
    <source>
        <dbReference type="RuleBase" id="RU003785"/>
    </source>
</evidence>
<evidence type="ECO:0000313" key="9">
    <source>
        <dbReference type="Proteomes" id="UP000183809"/>
    </source>
</evidence>
<dbReference type="NCBIfam" id="TIGR00174">
    <property type="entry name" value="miaA"/>
    <property type="match status" value="1"/>
</dbReference>
<evidence type="ECO:0000256" key="1">
    <source>
        <dbReference type="ARBA" id="ARBA00005842"/>
    </source>
</evidence>
<evidence type="ECO:0000256" key="3">
    <source>
        <dbReference type="ARBA" id="ARBA00022741"/>
    </source>
</evidence>
<comment type="similarity">
    <text evidence="1 6">Belongs to the IPP transferase family.</text>
</comment>
<dbReference type="InterPro" id="IPR039657">
    <property type="entry name" value="Dimethylallyltransferase"/>
</dbReference>
<dbReference type="HAMAP" id="MF_00185">
    <property type="entry name" value="IPP_trans"/>
    <property type="match status" value="1"/>
</dbReference>
<dbReference type="Proteomes" id="UP000183809">
    <property type="component" value="Unassembled WGS sequence"/>
</dbReference>
<dbReference type="GeneID" id="31013331"/>
<dbReference type="GO" id="GO:0006400">
    <property type="term" value="P:tRNA modification"/>
    <property type="evidence" value="ECO:0007669"/>
    <property type="project" value="TreeGrafter"/>
</dbReference>
<dbReference type="Gene3D" id="1.10.20.140">
    <property type="match status" value="1"/>
</dbReference>
<gene>
    <name evidence="8" type="ORF">BKCO1_24000114</name>
</gene>
<dbReference type="GO" id="GO:0052381">
    <property type="term" value="F:tRNA dimethylallyltransferase activity"/>
    <property type="evidence" value="ECO:0007669"/>
    <property type="project" value="UniProtKB-EC"/>
</dbReference>
<dbReference type="OrthoDB" id="775260at2759"/>
<dbReference type="GO" id="GO:0005739">
    <property type="term" value="C:mitochondrion"/>
    <property type="evidence" value="ECO:0007669"/>
    <property type="project" value="TreeGrafter"/>
</dbReference>
<keyword evidence="3 6" id="KW-0547">Nucleotide-binding</keyword>
<dbReference type="EMBL" id="MNUE01000024">
    <property type="protein sequence ID" value="OJD34202.1"/>
    <property type="molecule type" value="Genomic_DNA"/>
</dbReference>
<comment type="catalytic activity">
    <reaction evidence="5">
        <text>adenosine(37) in tRNA + dimethylallyl diphosphate = N(6)-dimethylallyladenosine(37) in tRNA + diphosphate</text>
        <dbReference type="Rhea" id="RHEA:26482"/>
        <dbReference type="Rhea" id="RHEA-COMP:10162"/>
        <dbReference type="Rhea" id="RHEA-COMP:10375"/>
        <dbReference type="ChEBI" id="CHEBI:33019"/>
        <dbReference type="ChEBI" id="CHEBI:57623"/>
        <dbReference type="ChEBI" id="CHEBI:74411"/>
        <dbReference type="ChEBI" id="CHEBI:74415"/>
        <dbReference type="EC" id="2.5.1.75"/>
    </reaction>
</comment>
<proteinExistence type="inferred from homology"/>
<keyword evidence="9" id="KW-1185">Reference proteome</keyword>
<evidence type="ECO:0000256" key="5">
    <source>
        <dbReference type="RuleBase" id="RU003783"/>
    </source>
</evidence>
<dbReference type="SUPFAM" id="SSF52540">
    <property type="entry name" value="P-loop containing nucleoside triphosphate hydrolases"/>
    <property type="match status" value="2"/>
</dbReference>
<evidence type="ECO:0000256" key="4">
    <source>
        <dbReference type="ARBA" id="ARBA00022840"/>
    </source>
</evidence>
<feature type="compositionally biased region" description="Basic residues" evidence="7">
    <location>
        <begin position="485"/>
        <end position="499"/>
    </location>
</feature>
<feature type="compositionally biased region" description="Basic and acidic residues" evidence="7">
    <location>
        <begin position="534"/>
        <end position="550"/>
    </location>
</feature>
<dbReference type="AlphaFoldDB" id="A0A1J9R1S6"/>
<feature type="region of interest" description="Disordered" evidence="7">
    <location>
        <begin position="191"/>
        <end position="236"/>
    </location>
</feature>
<keyword evidence="4 6" id="KW-0067">ATP-binding</keyword>
<feature type="compositionally biased region" description="Acidic residues" evidence="7">
    <location>
        <begin position="551"/>
        <end position="563"/>
    </location>
</feature>
<evidence type="ECO:0000256" key="7">
    <source>
        <dbReference type="SAM" id="MobiDB-lite"/>
    </source>
</evidence>
<evidence type="ECO:0000313" key="8">
    <source>
        <dbReference type="EMBL" id="OJD34202.1"/>
    </source>
</evidence>
<dbReference type="PANTHER" id="PTHR11088">
    <property type="entry name" value="TRNA DIMETHYLALLYLTRANSFERASE"/>
    <property type="match status" value="1"/>
</dbReference>
<keyword evidence="5" id="KW-0819">tRNA processing</keyword>
<comment type="caution">
    <text evidence="8">The sequence shown here is derived from an EMBL/GenBank/DDBJ whole genome shotgun (WGS) entry which is preliminary data.</text>
</comment>
<dbReference type="InterPro" id="IPR027417">
    <property type="entry name" value="P-loop_NTPase"/>
</dbReference>
<reference evidence="8 9" key="1">
    <citation type="submission" date="2016-10" db="EMBL/GenBank/DDBJ databases">
        <title>Proteomics and genomics reveal pathogen-plant mechanisms compatible with a hemibiotrophic lifestyle of Diplodia corticola.</title>
        <authorList>
            <person name="Fernandes I."/>
            <person name="De Jonge R."/>
            <person name="Van De Peer Y."/>
            <person name="Devreese B."/>
            <person name="Alves A."/>
            <person name="Esteves A.C."/>
        </authorList>
    </citation>
    <scope>NUCLEOTIDE SEQUENCE [LARGE SCALE GENOMIC DNA]</scope>
    <source>
        <strain evidence="8 9">CBS 112549</strain>
    </source>
</reference>
<name>A0A1J9R1S6_9PEZI</name>
<dbReference type="Gene3D" id="3.40.50.300">
    <property type="entry name" value="P-loop containing nucleotide triphosphate hydrolases"/>
    <property type="match status" value="1"/>
</dbReference>
<dbReference type="RefSeq" id="XP_020130462.1">
    <property type="nucleotide sequence ID" value="XM_020273071.1"/>
</dbReference>
<dbReference type="PANTHER" id="PTHR11088:SF89">
    <property type="entry name" value="TRNA DIMETHYLALLYLTRANSFERASE"/>
    <property type="match status" value="1"/>
</dbReference>
<feature type="region of interest" description="Disordered" evidence="7">
    <location>
        <begin position="420"/>
        <end position="453"/>
    </location>
</feature>
<evidence type="ECO:0000256" key="2">
    <source>
        <dbReference type="ARBA" id="ARBA00022679"/>
    </source>
</evidence>
<protein>
    <recommendedName>
        <fullName evidence="5">tRNA dimethylallyltransferase</fullName>
        <ecNumber evidence="5">2.5.1.75</ecNumber>
    </recommendedName>
</protein>
<feature type="region of interest" description="Disordered" evidence="7">
    <location>
        <begin position="122"/>
        <end position="142"/>
    </location>
</feature>
<accession>A0A1J9R1S6</accession>
<feature type="region of interest" description="Disordered" evidence="7">
    <location>
        <begin position="363"/>
        <end position="385"/>
    </location>
</feature>
<sequence>MARCPSRKPVIAVIGATGTGKSQLAVELARRFNGEIVNSDAMQLYEGLPVITNKITQEEMQSVPHHLLGTITLSEDTWTVTEFVKRALRVVDDIHSRGKLPIIVGGTHYYIQSLLFKDSLADQQTEEEPKPEDADNDSENYPILDEPTEVILAKLQEVDPVMADRWHPNDRRKIQRSLQIWLKTGKPASQMYEEQSVRKREQQQQQQPVTAVDDMEETGEGKDQDPTSPTQQQQQQQRFPALLFWVHADPSTLRARLDARVEKMLANGLLAEVASLDAFLQQREAEGHPVDRTRGIWVSIGFKEFEAYQRALTASSSSSTTSNSKELALLRARAIEHVQAATRQYAKRQLRWIRIKLLNALANSDAPPPPPSSPPPPDNNNTTTPLYLLDATHLPFWTSSVSTPALDLTAQFLLLQDQDQDQDGEQQQQQRPSMPPPTTLSPAAAEMLTPRRGYDLSARPDLWRRRACETCGTVAVTEADWERHVRSRGHRVREKKRRERERETEKMRMGLEGSKEGEGEEGEGQRGAAGVEGQAERRKGGGDGGGRQEAEEREEGAEGEDVEAAMAAFDGLVGGERE</sequence>
<feature type="region of interest" description="Disordered" evidence="7">
    <location>
        <begin position="484"/>
        <end position="578"/>
    </location>
</feature>
<feature type="compositionally biased region" description="Basic and acidic residues" evidence="7">
    <location>
        <begin position="500"/>
        <end position="517"/>
    </location>
</feature>
<dbReference type="GO" id="GO:0005524">
    <property type="term" value="F:ATP binding"/>
    <property type="evidence" value="ECO:0007669"/>
    <property type="project" value="UniProtKB-KW"/>
</dbReference>
<dbReference type="Gene3D" id="3.30.160.60">
    <property type="entry name" value="Classic Zinc Finger"/>
    <property type="match status" value="1"/>
</dbReference>
<dbReference type="Pfam" id="PF01715">
    <property type="entry name" value="IPPT"/>
    <property type="match status" value="2"/>
</dbReference>
<dbReference type="EC" id="2.5.1.75" evidence="5"/>
<organism evidence="8 9">
    <name type="scientific">Diplodia corticola</name>
    <dbReference type="NCBI Taxonomy" id="236234"/>
    <lineage>
        <taxon>Eukaryota</taxon>
        <taxon>Fungi</taxon>
        <taxon>Dikarya</taxon>
        <taxon>Ascomycota</taxon>
        <taxon>Pezizomycotina</taxon>
        <taxon>Dothideomycetes</taxon>
        <taxon>Dothideomycetes incertae sedis</taxon>
        <taxon>Botryosphaeriales</taxon>
        <taxon>Botryosphaeriaceae</taxon>
        <taxon>Diplodia</taxon>
    </lineage>
</organism>